<evidence type="ECO:0000313" key="2">
    <source>
        <dbReference type="RefSeq" id="XP_027351155.1"/>
    </source>
</evidence>
<protein>
    <submittedName>
        <fullName evidence="2">Uncharacterized protein LOC113862261</fullName>
    </submittedName>
</protein>
<dbReference type="Gene3D" id="2.40.70.10">
    <property type="entry name" value="Acid Proteases"/>
    <property type="match status" value="1"/>
</dbReference>
<dbReference type="InterPro" id="IPR043502">
    <property type="entry name" value="DNA/RNA_pol_sf"/>
</dbReference>
<sequence>MSGFEASTSDELIRDKCIINDRLCNVLFDSGATHSFVSMDFVNCIGLPISSLPCDVIVSTPTAKLVVTSSMCLGFSIMIHGRNFCGDLICLPLSQLDIVLGMDWLPSNLVLLDCKEKALIFGDDTPGKFRLLNMGEAKNVDEAKAFMVLFSAKINKAMKAAHIPVVQDFLEVFPMDVTELSLEREIEFTINLILKASPVSITPYQMSPIELAEMKKQVEDLLKRQFVRPSVSPWGAPVLLVKKEGWSMGMCIDYRS</sequence>
<dbReference type="RefSeq" id="XP_027351155.1">
    <property type="nucleotide sequence ID" value="XM_027495354.1"/>
</dbReference>
<dbReference type="InterPro" id="IPR032567">
    <property type="entry name" value="RTL1-rel"/>
</dbReference>
<dbReference type="PANTHER" id="PTHR15503:SF45">
    <property type="entry name" value="RNA-DIRECTED DNA POLYMERASE HOMOLOG"/>
    <property type="match status" value="1"/>
</dbReference>
<dbReference type="PANTHER" id="PTHR15503">
    <property type="entry name" value="LDOC1 RELATED"/>
    <property type="match status" value="1"/>
</dbReference>
<dbReference type="CDD" id="cd00303">
    <property type="entry name" value="retropepsin_like"/>
    <property type="match status" value="1"/>
</dbReference>
<keyword evidence="1" id="KW-1185">Reference proteome</keyword>
<dbReference type="OrthoDB" id="1749844at2759"/>
<reference evidence="1" key="1">
    <citation type="journal article" date="2019" name="Toxins">
        <title>Detection of Abrin-Like and Prepropulchellin-Like Toxin Genes and Transcripts Using Whole Genome Sequencing and Full-Length Transcript Sequencing of Abrus precatorius.</title>
        <authorList>
            <person name="Hovde B.T."/>
            <person name="Daligault H.E."/>
            <person name="Hanschen E.R."/>
            <person name="Kunde Y.A."/>
            <person name="Johnson M.B."/>
            <person name="Starkenburg S.R."/>
            <person name="Johnson S.L."/>
        </authorList>
    </citation>
    <scope>NUCLEOTIDE SEQUENCE [LARGE SCALE GENOMIC DNA]</scope>
</reference>
<dbReference type="SUPFAM" id="SSF50630">
    <property type="entry name" value="Acid proteases"/>
    <property type="match status" value="1"/>
</dbReference>
<name>A0A8B8L4N5_ABRPR</name>
<organism evidence="1 2">
    <name type="scientific">Abrus precatorius</name>
    <name type="common">Indian licorice</name>
    <name type="synonym">Glycine abrus</name>
    <dbReference type="NCBI Taxonomy" id="3816"/>
    <lineage>
        <taxon>Eukaryota</taxon>
        <taxon>Viridiplantae</taxon>
        <taxon>Streptophyta</taxon>
        <taxon>Embryophyta</taxon>
        <taxon>Tracheophyta</taxon>
        <taxon>Spermatophyta</taxon>
        <taxon>Magnoliopsida</taxon>
        <taxon>eudicotyledons</taxon>
        <taxon>Gunneridae</taxon>
        <taxon>Pentapetalae</taxon>
        <taxon>rosids</taxon>
        <taxon>fabids</taxon>
        <taxon>Fabales</taxon>
        <taxon>Fabaceae</taxon>
        <taxon>Papilionoideae</taxon>
        <taxon>50 kb inversion clade</taxon>
        <taxon>NPAAA clade</taxon>
        <taxon>indigoferoid/millettioid clade</taxon>
        <taxon>Abreae</taxon>
        <taxon>Abrus</taxon>
    </lineage>
</organism>
<dbReference type="Proteomes" id="UP000694853">
    <property type="component" value="Unplaced"/>
</dbReference>
<dbReference type="SUPFAM" id="SSF56672">
    <property type="entry name" value="DNA/RNA polymerases"/>
    <property type="match status" value="1"/>
</dbReference>
<gene>
    <name evidence="2" type="primary">LOC113862261</name>
</gene>
<dbReference type="Gene3D" id="3.10.10.10">
    <property type="entry name" value="HIV Type 1 Reverse Transcriptase, subunit A, domain 1"/>
    <property type="match status" value="1"/>
</dbReference>
<dbReference type="InterPro" id="IPR021109">
    <property type="entry name" value="Peptidase_aspartic_dom_sf"/>
</dbReference>
<proteinExistence type="predicted"/>
<dbReference type="AlphaFoldDB" id="A0A8B8L4N5"/>
<dbReference type="KEGG" id="aprc:113862261"/>
<accession>A0A8B8L4N5</accession>
<dbReference type="GeneID" id="113862261"/>
<dbReference type="Pfam" id="PF08284">
    <property type="entry name" value="RVP_2"/>
    <property type="match status" value="1"/>
</dbReference>
<reference evidence="2" key="2">
    <citation type="submission" date="2025-08" db="UniProtKB">
        <authorList>
            <consortium name="RefSeq"/>
        </authorList>
    </citation>
    <scope>IDENTIFICATION</scope>
    <source>
        <tissue evidence="2">Young leaves</tissue>
    </source>
</reference>
<evidence type="ECO:0000313" key="1">
    <source>
        <dbReference type="Proteomes" id="UP000694853"/>
    </source>
</evidence>